<dbReference type="Pfam" id="PF25756">
    <property type="entry name" value="TPR_INTS8"/>
    <property type="match status" value="1"/>
</dbReference>
<dbReference type="InterPro" id="IPR038751">
    <property type="entry name" value="INTS8"/>
</dbReference>
<accession>V4BLT3</accession>
<dbReference type="HOGENOM" id="CLU_1431352_0_0_1"/>
<dbReference type="RefSeq" id="XP_009059541.1">
    <property type="nucleotide sequence ID" value="XM_009061293.1"/>
</dbReference>
<evidence type="ECO:0000313" key="7">
    <source>
        <dbReference type="EMBL" id="ESO89749.1"/>
    </source>
</evidence>
<dbReference type="PANTHER" id="PTHR13350:SF1">
    <property type="entry name" value="INTEGRATOR COMPLEX SUBUNIT 8"/>
    <property type="match status" value="1"/>
</dbReference>
<dbReference type="OMA" id="TNYFQYI"/>
<reference evidence="7 8" key="1">
    <citation type="journal article" date="2013" name="Nature">
        <title>Insights into bilaterian evolution from three spiralian genomes.</title>
        <authorList>
            <person name="Simakov O."/>
            <person name="Marletaz F."/>
            <person name="Cho S.J."/>
            <person name="Edsinger-Gonzales E."/>
            <person name="Havlak P."/>
            <person name="Hellsten U."/>
            <person name="Kuo D.H."/>
            <person name="Larsson T."/>
            <person name="Lv J."/>
            <person name="Arendt D."/>
            <person name="Savage R."/>
            <person name="Osoegawa K."/>
            <person name="de Jong P."/>
            <person name="Grimwood J."/>
            <person name="Chapman J.A."/>
            <person name="Shapiro H."/>
            <person name="Aerts A."/>
            <person name="Otillar R.P."/>
            <person name="Terry A.Y."/>
            <person name="Boore J.L."/>
            <person name="Grigoriev I.V."/>
            <person name="Lindberg D.R."/>
            <person name="Seaver E.C."/>
            <person name="Weisblat D.A."/>
            <person name="Putnam N.H."/>
            <person name="Rokhsar D.S."/>
        </authorList>
    </citation>
    <scope>NUCLEOTIDE SEQUENCE [LARGE SCALE GENOMIC DNA]</scope>
</reference>
<keyword evidence="8" id="KW-1185">Reference proteome</keyword>
<dbReference type="EMBL" id="KB202544">
    <property type="protein sequence ID" value="ESO89749.1"/>
    <property type="molecule type" value="Genomic_DNA"/>
</dbReference>
<evidence type="ECO:0000259" key="6">
    <source>
        <dbReference type="Pfam" id="PF25756"/>
    </source>
</evidence>
<evidence type="ECO:0000256" key="1">
    <source>
        <dbReference type="ARBA" id="ARBA00004123"/>
    </source>
</evidence>
<dbReference type="STRING" id="225164.V4BLT3"/>
<feature type="domain" description="INTS8 TPR repeats" evidence="6">
    <location>
        <begin position="1"/>
        <end position="175"/>
    </location>
</feature>
<dbReference type="OrthoDB" id="64340at2759"/>
<evidence type="ECO:0000256" key="4">
    <source>
        <dbReference type="ARBA" id="ARBA00022454"/>
    </source>
</evidence>
<dbReference type="GO" id="GO:0005694">
    <property type="term" value="C:chromosome"/>
    <property type="evidence" value="ECO:0007669"/>
    <property type="project" value="UniProtKB-SubCell"/>
</dbReference>
<comment type="subcellular location">
    <subcellularLocation>
        <location evidence="2">Chromosome</location>
    </subcellularLocation>
    <subcellularLocation>
        <location evidence="1">Nucleus</location>
    </subcellularLocation>
</comment>
<dbReference type="GeneID" id="20232392"/>
<sequence length="177" mass="20464">QLMQHALDVNPTQPYWLKIQADIYFAHNQYSSAMKYYLECGVVATDYFSSPVPLGLYDDQVYRKMIKCCSYLQCHTQVSVLCQFLDEVDYGTAFKALQEKTCYDAMDAYYPCMWDIAILEHLIHLHTKRGEIEKSKAAMKAIGQMDVNCGNPDETLRRAISTRKTKFLRALAKQYIT</sequence>
<dbReference type="Proteomes" id="UP000030746">
    <property type="component" value="Unassembled WGS sequence"/>
</dbReference>
<keyword evidence="5" id="KW-0539">Nucleus</keyword>
<protein>
    <recommendedName>
        <fullName evidence="6">INTS8 TPR repeats domain-containing protein</fullName>
    </recommendedName>
</protein>
<name>V4BLT3_LOTGI</name>
<evidence type="ECO:0000256" key="5">
    <source>
        <dbReference type="ARBA" id="ARBA00023242"/>
    </source>
</evidence>
<evidence type="ECO:0000256" key="2">
    <source>
        <dbReference type="ARBA" id="ARBA00004286"/>
    </source>
</evidence>
<dbReference type="PANTHER" id="PTHR13350">
    <property type="entry name" value="INTEGRATOR COMPLEX SUBUNIT 8"/>
    <property type="match status" value="1"/>
</dbReference>
<dbReference type="GO" id="GO:0032039">
    <property type="term" value="C:integrator complex"/>
    <property type="evidence" value="ECO:0007669"/>
    <property type="project" value="TreeGrafter"/>
</dbReference>
<dbReference type="CTD" id="20232392"/>
<dbReference type="KEGG" id="lgi:LOTGIDRAFT_124685"/>
<proteinExistence type="inferred from homology"/>
<comment type="similarity">
    <text evidence="3">Belongs to the Integrator subunit 8 family.</text>
</comment>
<keyword evidence="4" id="KW-0158">Chromosome</keyword>
<gene>
    <name evidence="7" type="ORF">LOTGIDRAFT_124685</name>
</gene>
<feature type="non-terminal residue" evidence="7">
    <location>
        <position position="1"/>
    </location>
</feature>
<dbReference type="GO" id="GO:0034472">
    <property type="term" value="P:snRNA 3'-end processing"/>
    <property type="evidence" value="ECO:0007669"/>
    <property type="project" value="InterPro"/>
</dbReference>
<organism evidence="7 8">
    <name type="scientific">Lottia gigantea</name>
    <name type="common">Giant owl limpet</name>
    <dbReference type="NCBI Taxonomy" id="225164"/>
    <lineage>
        <taxon>Eukaryota</taxon>
        <taxon>Metazoa</taxon>
        <taxon>Spiralia</taxon>
        <taxon>Lophotrochozoa</taxon>
        <taxon>Mollusca</taxon>
        <taxon>Gastropoda</taxon>
        <taxon>Patellogastropoda</taxon>
        <taxon>Lottioidea</taxon>
        <taxon>Lottiidae</taxon>
        <taxon>Lottia</taxon>
    </lineage>
</organism>
<evidence type="ECO:0000313" key="8">
    <source>
        <dbReference type="Proteomes" id="UP000030746"/>
    </source>
</evidence>
<dbReference type="InterPro" id="IPR057980">
    <property type="entry name" value="TPR_INTS8"/>
</dbReference>
<evidence type="ECO:0000256" key="3">
    <source>
        <dbReference type="ARBA" id="ARBA00007147"/>
    </source>
</evidence>
<dbReference type="AlphaFoldDB" id="V4BLT3"/>